<dbReference type="SUPFAM" id="SSF111418">
    <property type="entry name" value="Hormone receptor domain"/>
    <property type="match status" value="1"/>
</dbReference>
<organism evidence="2 3">
    <name type="scientific">Molorchus minor</name>
    <dbReference type="NCBI Taxonomy" id="1323400"/>
    <lineage>
        <taxon>Eukaryota</taxon>
        <taxon>Metazoa</taxon>
        <taxon>Ecdysozoa</taxon>
        <taxon>Arthropoda</taxon>
        <taxon>Hexapoda</taxon>
        <taxon>Insecta</taxon>
        <taxon>Pterygota</taxon>
        <taxon>Neoptera</taxon>
        <taxon>Endopterygota</taxon>
        <taxon>Coleoptera</taxon>
        <taxon>Polyphaga</taxon>
        <taxon>Cucujiformia</taxon>
        <taxon>Chrysomeloidea</taxon>
        <taxon>Cerambycidae</taxon>
        <taxon>Lamiinae</taxon>
        <taxon>Monochamini</taxon>
        <taxon>Molorchus</taxon>
    </lineage>
</organism>
<dbReference type="EMBL" id="JAPWTJ010000004">
    <property type="protein sequence ID" value="KAJ8986028.1"/>
    <property type="molecule type" value="Genomic_DNA"/>
</dbReference>
<gene>
    <name evidence="2" type="ORF">NQ317_013913</name>
</gene>
<proteinExistence type="predicted"/>
<dbReference type="Gene3D" id="4.10.1240.10">
    <property type="entry name" value="GPCR, family 2, extracellular hormone receptor domain"/>
    <property type="match status" value="1"/>
</dbReference>
<protein>
    <submittedName>
        <fullName evidence="2">Uncharacterized protein</fullName>
    </submittedName>
</protein>
<comment type="caution">
    <text evidence="2">The sequence shown here is derived from an EMBL/GenBank/DDBJ whole genome shotgun (WGS) entry which is preliminary data.</text>
</comment>
<dbReference type="Proteomes" id="UP001162164">
    <property type="component" value="Unassembled WGS sequence"/>
</dbReference>
<sequence length="160" mass="17650">MKSAEPCVLPQNYPGASLSILSNKLTWRSIHLDAAFVRTSYLAFGHCGSRILYKILDCGWTHAIMTTENASRECLWNGTWSKSDYSPCKEIIAQFADIETQTMIYFIGYTLSLITLSIAIGIFTYFKVCKISSGAVKNSTGSVKNSTGSGKEKKSLQVLL</sequence>
<accession>A0ABQ9K616</accession>
<evidence type="ECO:0000313" key="2">
    <source>
        <dbReference type="EMBL" id="KAJ8986028.1"/>
    </source>
</evidence>
<keyword evidence="1" id="KW-0812">Transmembrane</keyword>
<feature type="transmembrane region" description="Helical" evidence="1">
    <location>
        <begin position="103"/>
        <end position="126"/>
    </location>
</feature>
<evidence type="ECO:0000313" key="3">
    <source>
        <dbReference type="Proteomes" id="UP001162164"/>
    </source>
</evidence>
<evidence type="ECO:0000256" key="1">
    <source>
        <dbReference type="SAM" id="Phobius"/>
    </source>
</evidence>
<dbReference type="InterPro" id="IPR036445">
    <property type="entry name" value="GPCR_2_extracell_dom_sf"/>
</dbReference>
<keyword evidence="3" id="KW-1185">Reference proteome</keyword>
<keyword evidence="1" id="KW-0472">Membrane</keyword>
<reference evidence="2" key="1">
    <citation type="journal article" date="2023" name="Insect Mol. Biol.">
        <title>Genome sequencing provides insights into the evolution of gene families encoding plant cell wall-degrading enzymes in longhorned beetles.</title>
        <authorList>
            <person name="Shin N.R."/>
            <person name="Okamura Y."/>
            <person name="Kirsch R."/>
            <person name="Pauchet Y."/>
        </authorList>
    </citation>
    <scope>NUCLEOTIDE SEQUENCE</scope>
    <source>
        <strain evidence="2">MMC_N1</strain>
    </source>
</reference>
<keyword evidence="1" id="KW-1133">Transmembrane helix</keyword>
<name>A0ABQ9K616_9CUCU</name>